<dbReference type="PANTHER" id="PTHR30041">
    <property type="entry name" value="ARSENATE REDUCTASE"/>
    <property type="match status" value="1"/>
</dbReference>
<dbReference type="InterPro" id="IPR006660">
    <property type="entry name" value="Arsenate_reductase-like"/>
</dbReference>
<evidence type="ECO:0000313" key="6">
    <source>
        <dbReference type="Proteomes" id="UP001501183"/>
    </source>
</evidence>
<dbReference type="Gene3D" id="3.40.30.10">
    <property type="entry name" value="Glutaredoxin"/>
    <property type="match status" value="1"/>
</dbReference>
<sequence length="120" mass="13097">MATTSPATQATIYHNQRCSTSRKVLALIEEAGITPTVVKYLETPPSRDGLRKLLDDAGLKPSQAIRTKESLYKELGLADASEDDLLDAMVEHPILIERPIVVTDRGTVLARPVESVTTIL</sequence>
<dbReference type="RefSeq" id="WP_345341182.1">
    <property type="nucleotide sequence ID" value="NZ_BAABFB010000007.1"/>
</dbReference>
<keyword evidence="2" id="KW-0560">Oxidoreductase</keyword>
<evidence type="ECO:0000313" key="5">
    <source>
        <dbReference type="EMBL" id="GAA4471434.1"/>
    </source>
</evidence>
<organism evidence="5 6">
    <name type="scientific">Rhodococcus olei</name>
    <dbReference type="NCBI Taxonomy" id="2161675"/>
    <lineage>
        <taxon>Bacteria</taxon>
        <taxon>Bacillati</taxon>
        <taxon>Actinomycetota</taxon>
        <taxon>Actinomycetes</taxon>
        <taxon>Mycobacteriales</taxon>
        <taxon>Nocardiaceae</taxon>
        <taxon>Rhodococcus</taxon>
    </lineage>
</organism>
<dbReference type="NCBIfam" id="TIGR00014">
    <property type="entry name" value="arsC"/>
    <property type="match status" value="1"/>
</dbReference>
<protein>
    <recommendedName>
        <fullName evidence="3">arsenate reductase (glutathione/glutaredoxin)</fullName>
        <ecNumber evidence="3">1.20.4.1</ecNumber>
    </recommendedName>
</protein>
<evidence type="ECO:0000256" key="1">
    <source>
        <dbReference type="ARBA" id="ARBA00007198"/>
    </source>
</evidence>
<dbReference type="PROSITE" id="PS51353">
    <property type="entry name" value="ARSC"/>
    <property type="match status" value="1"/>
</dbReference>
<gene>
    <name evidence="5" type="primary">arsC</name>
    <name evidence="5" type="ORF">GCM10023094_02140</name>
</gene>
<dbReference type="EMBL" id="BAABFB010000007">
    <property type="protein sequence ID" value="GAA4471434.1"/>
    <property type="molecule type" value="Genomic_DNA"/>
</dbReference>
<dbReference type="CDD" id="cd03034">
    <property type="entry name" value="ArsC_ArsC"/>
    <property type="match status" value="1"/>
</dbReference>
<dbReference type="Proteomes" id="UP001501183">
    <property type="component" value="Unassembled WGS sequence"/>
</dbReference>
<dbReference type="InterPro" id="IPR006659">
    <property type="entry name" value="Arsenate_reductase"/>
</dbReference>
<comment type="caution">
    <text evidence="5">The sequence shown here is derived from an EMBL/GenBank/DDBJ whole genome shotgun (WGS) entry which is preliminary data.</text>
</comment>
<evidence type="ECO:0000256" key="2">
    <source>
        <dbReference type="ARBA" id="ARBA00023002"/>
    </source>
</evidence>
<evidence type="ECO:0000256" key="3">
    <source>
        <dbReference type="ARBA" id="ARBA00038969"/>
    </source>
</evidence>
<keyword evidence="6" id="KW-1185">Reference proteome</keyword>
<dbReference type="EC" id="1.20.4.1" evidence="3"/>
<dbReference type="Pfam" id="PF03960">
    <property type="entry name" value="ArsC"/>
    <property type="match status" value="1"/>
</dbReference>
<reference evidence="6" key="1">
    <citation type="journal article" date="2019" name="Int. J. Syst. Evol. Microbiol.">
        <title>The Global Catalogue of Microorganisms (GCM) 10K type strain sequencing project: providing services to taxonomists for standard genome sequencing and annotation.</title>
        <authorList>
            <consortium name="The Broad Institute Genomics Platform"/>
            <consortium name="The Broad Institute Genome Sequencing Center for Infectious Disease"/>
            <person name="Wu L."/>
            <person name="Ma J."/>
        </authorList>
    </citation>
    <scope>NUCLEOTIDE SEQUENCE [LARGE SCALE GENOMIC DNA]</scope>
    <source>
        <strain evidence="6">JCM 32206</strain>
    </source>
</reference>
<comment type="similarity">
    <text evidence="1 4">Belongs to the ArsC family.</text>
</comment>
<evidence type="ECO:0000256" key="4">
    <source>
        <dbReference type="PROSITE-ProRule" id="PRU01282"/>
    </source>
</evidence>
<dbReference type="InterPro" id="IPR036249">
    <property type="entry name" value="Thioredoxin-like_sf"/>
</dbReference>
<proteinExistence type="inferred from homology"/>
<accession>A0ABP8NV11</accession>
<dbReference type="SUPFAM" id="SSF52833">
    <property type="entry name" value="Thioredoxin-like"/>
    <property type="match status" value="1"/>
</dbReference>
<dbReference type="PANTHER" id="PTHR30041:SF5">
    <property type="entry name" value="ARSENATE REDUCTASE-RELATED"/>
    <property type="match status" value="1"/>
</dbReference>
<name>A0ABP8NV11_9NOCA</name>